<dbReference type="Pfam" id="PF16875">
    <property type="entry name" value="Glyco_hydro_36N"/>
    <property type="match status" value="1"/>
</dbReference>
<dbReference type="GO" id="GO:0016052">
    <property type="term" value="P:carbohydrate catabolic process"/>
    <property type="evidence" value="ECO:0007669"/>
    <property type="project" value="InterPro"/>
</dbReference>
<evidence type="ECO:0000256" key="5">
    <source>
        <dbReference type="PIRNR" id="PIRNR005536"/>
    </source>
</evidence>
<feature type="binding site" evidence="7">
    <location>
        <position position="438"/>
    </location>
    <ligand>
        <name>substrate</name>
    </ligand>
</feature>
<accession>A0A1H7B940</accession>
<feature type="signal peptide" evidence="8">
    <location>
        <begin position="1"/>
        <end position="22"/>
    </location>
</feature>
<dbReference type="InterPro" id="IPR002252">
    <property type="entry name" value="Glyco_hydro_36"/>
</dbReference>
<comment type="catalytic activity">
    <reaction evidence="1 5">
        <text>Hydrolysis of terminal, non-reducing alpha-D-galactose residues in alpha-D-galactosides, including galactose oligosaccharides, galactomannans and galactolipids.</text>
        <dbReference type="EC" id="3.2.1.22"/>
    </reaction>
</comment>
<dbReference type="Gene3D" id="2.70.98.60">
    <property type="entry name" value="alpha-galactosidase from lactobacil brevis"/>
    <property type="match status" value="1"/>
</dbReference>
<dbReference type="RefSeq" id="WP_229209835.1">
    <property type="nucleotide sequence ID" value="NZ_FNXY01000013.1"/>
</dbReference>
<name>A0A1H7B940_9BACT</name>
<dbReference type="InterPro" id="IPR000111">
    <property type="entry name" value="Glyco_hydro_27/36_CS"/>
</dbReference>
<feature type="domain" description="Glycosyl hydrolase family 36 C-terminal" evidence="9">
    <location>
        <begin position="641"/>
        <end position="727"/>
    </location>
</feature>
<reference evidence="11 12" key="1">
    <citation type="submission" date="2016-10" db="EMBL/GenBank/DDBJ databases">
        <authorList>
            <person name="de Groot N.N."/>
        </authorList>
    </citation>
    <scope>NUCLEOTIDE SEQUENCE [LARGE SCALE GENOMIC DNA]</scope>
    <source>
        <strain evidence="11 12">DSM 19938</strain>
    </source>
</reference>
<feature type="binding site" evidence="7">
    <location>
        <position position="546"/>
    </location>
    <ligand>
        <name>substrate</name>
    </ligand>
</feature>
<dbReference type="EC" id="3.2.1.22" evidence="2 5"/>
<feature type="active site" description="Nucleophile" evidence="6">
    <location>
        <position position="474"/>
    </location>
</feature>
<sequence>MYKHIFNSVLLAIIGTSSFAQHAPTIIPIETRQNVLVLQTDKDNHLGITYFGKKLSQPTEYKLILSQSRQLDGNAGIYNSAYTPAGTWNVSEPALQVTHGDGNKSLDLIYVSHNTAKENDNVSLTSIVLKDPVYAVEVTLFYKTYFQENVVEQWSVIKSEEKKPVTLEKYASANLYFIAKDYYLTHYNGTWAKEMNPEEEQLTAGIRVLDSKLGTRANLYQPPTFSLSFDKPATETEGKVLLGTLAWSGNFKMEFEVDSYHNLRLLAGINPYASEYPLASKQEFKTPSFIYTFSENGKGEASRNLHNWARKYRILDGEGTRMTLLNNWEATYFDFNENKLSELFKDGKKLGVDLFLLDDGWFANKYPRNSDGSGLGDWQENVKKLPNGIGYLVKEAQKTGIKFGIWVEPEMVNPKSELYEKHPDWVIKQPQRPEHYMRNQLPLDLSNPEVQDFVYGILDKLFTENPDIAYIKWDCNATTFNPYSAYLEKSKQAQSKLYVDYVKGLYKVLEKLRAKYPKVLMMLCSGGGGRVDYEALKYFTEFWPSDNTDPLERIFMQWEYSYFFPSIALSAHVTDWGKQPLKFRTDVAMMGRLGYDIVVSHLNEKDLQFSQQAVAHYNAVKDVIFQGDLFRLVDPKKNDYAALMYATKSKSKAVLFAYLVGNRNGDGSDTPIRLEGLDASKNYKVKELNLYPGTKSAIREDQVYSGEYLMTAGFNPVVNARRTSVVIEIEAM</sequence>
<dbReference type="CDD" id="cd14791">
    <property type="entry name" value="GH36"/>
    <property type="match status" value="1"/>
</dbReference>
<evidence type="ECO:0000256" key="1">
    <source>
        <dbReference type="ARBA" id="ARBA00001255"/>
    </source>
</evidence>
<organism evidence="11 12">
    <name type="scientific">Dyadobacter koreensis</name>
    <dbReference type="NCBI Taxonomy" id="408657"/>
    <lineage>
        <taxon>Bacteria</taxon>
        <taxon>Pseudomonadati</taxon>
        <taxon>Bacteroidota</taxon>
        <taxon>Cytophagia</taxon>
        <taxon>Cytophagales</taxon>
        <taxon>Spirosomataceae</taxon>
        <taxon>Dyadobacter</taxon>
    </lineage>
</organism>
<proteinExistence type="inferred from homology"/>
<dbReference type="AlphaFoldDB" id="A0A1H7B940"/>
<evidence type="ECO:0000313" key="12">
    <source>
        <dbReference type="Proteomes" id="UP000199532"/>
    </source>
</evidence>
<dbReference type="InterPro" id="IPR050985">
    <property type="entry name" value="Alpha-glycosidase_related"/>
</dbReference>
<dbReference type="InterPro" id="IPR017853">
    <property type="entry name" value="GH"/>
</dbReference>
<feature type="domain" description="Glycosyl hydrolase family 36 N-terminal" evidence="10">
    <location>
        <begin position="44"/>
        <end position="279"/>
    </location>
</feature>
<keyword evidence="3 5" id="KW-0378">Hydrolase</keyword>
<dbReference type="Proteomes" id="UP000199532">
    <property type="component" value="Unassembled WGS sequence"/>
</dbReference>
<dbReference type="InterPro" id="IPR031704">
    <property type="entry name" value="Glyco_hydro_36_N"/>
</dbReference>
<dbReference type="Pfam" id="PF02065">
    <property type="entry name" value="Melibiase"/>
    <property type="match status" value="1"/>
</dbReference>
<dbReference type="GO" id="GO:0004557">
    <property type="term" value="F:alpha-galactosidase activity"/>
    <property type="evidence" value="ECO:0007669"/>
    <property type="project" value="UniProtKB-UniRule"/>
</dbReference>
<dbReference type="InterPro" id="IPR038417">
    <property type="entry name" value="Alpga-gal_N_sf"/>
</dbReference>
<dbReference type="PANTHER" id="PTHR43053:SF3">
    <property type="entry name" value="ALPHA-GALACTOSIDASE C-RELATED"/>
    <property type="match status" value="1"/>
</dbReference>
<dbReference type="PANTHER" id="PTHR43053">
    <property type="entry name" value="GLYCOSIDASE FAMILY 31"/>
    <property type="match status" value="1"/>
</dbReference>
<evidence type="ECO:0000256" key="7">
    <source>
        <dbReference type="PIRSR" id="PIRSR005536-2"/>
    </source>
</evidence>
<evidence type="ECO:0000256" key="3">
    <source>
        <dbReference type="ARBA" id="ARBA00022801"/>
    </source>
</evidence>
<evidence type="ECO:0000256" key="2">
    <source>
        <dbReference type="ARBA" id="ARBA00012755"/>
    </source>
</evidence>
<evidence type="ECO:0000259" key="9">
    <source>
        <dbReference type="Pfam" id="PF16874"/>
    </source>
</evidence>
<dbReference type="InterPro" id="IPR013780">
    <property type="entry name" value="Glyco_hydro_b"/>
</dbReference>
<feature type="binding site" evidence="7">
    <location>
        <begin position="358"/>
        <end position="359"/>
    </location>
    <ligand>
        <name>substrate</name>
    </ligand>
</feature>
<protein>
    <recommendedName>
        <fullName evidence="2 5">Alpha-galactosidase</fullName>
        <ecNumber evidence="2 5">3.2.1.22</ecNumber>
    </recommendedName>
</protein>
<feature type="binding site" evidence="7">
    <location>
        <position position="191"/>
    </location>
    <ligand>
        <name>substrate</name>
    </ligand>
</feature>
<dbReference type="EMBL" id="FNXY01000013">
    <property type="protein sequence ID" value="SEJ72777.1"/>
    <property type="molecule type" value="Genomic_DNA"/>
</dbReference>
<dbReference type="PIRSF" id="PIRSF005536">
    <property type="entry name" value="Agal"/>
    <property type="match status" value="1"/>
</dbReference>
<dbReference type="Gene3D" id="2.60.40.1180">
    <property type="entry name" value="Golgi alpha-mannosidase II"/>
    <property type="match status" value="1"/>
</dbReference>
<keyword evidence="12" id="KW-1185">Reference proteome</keyword>
<dbReference type="STRING" id="408657.SAMN04487995_6144"/>
<keyword evidence="4 5" id="KW-0326">Glycosidase</keyword>
<dbReference type="InterPro" id="IPR013785">
    <property type="entry name" value="Aldolase_TIM"/>
</dbReference>
<dbReference type="FunFam" id="3.20.20.70:FF:000118">
    <property type="entry name" value="Alpha-galactosidase"/>
    <property type="match status" value="1"/>
</dbReference>
<dbReference type="PROSITE" id="PS00512">
    <property type="entry name" value="ALPHA_GALACTOSIDASE"/>
    <property type="match status" value="1"/>
</dbReference>
<feature type="active site" description="Proton donor" evidence="6">
    <location>
        <position position="546"/>
    </location>
</feature>
<evidence type="ECO:0000313" key="11">
    <source>
        <dbReference type="EMBL" id="SEJ72777.1"/>
    </source>
</evidence>
<evidence type="ECO:0000256" key="6">
    <source>
        <dbReference type="PIRSR" id="PIRSR005536-1"/>
    </source>
</evidence>
<feature type="binding site" evidence="7">
    <location>
        <position position="524"/>
    </location>
    <ligand>
        <name>substrate</name>
    </ligand>
</feature>
<dbReference type="Gene3D" id="3.20.20.70">
    <property type="entry name" value="Aldolase class I"/>
    <property type="match status" value="1"/>
</dbReference>
<evidence type="ECO:0000256" key="4">
    <source>
        <dbReference type="ARBA" id="ARBA00023295"/>
    </source>
</evidence>
<dbReference type="PRINTS" id="PR00743">
    <property type="entry name" value="GLHYDRLASE36"/>
</dbReference>
<feature type="binding site" evidence="7">
    <location>
        <begin position="472"/>
        <end position="476"/>
    </location>
    <ligand>
        <name>substrate</name>
    </ligand>
</feature>
<gene>
    <name evidence="11" type="ORF">SAMN04487995_6144</name>
</gene>
<dbReference type="SUPFAM" id="SSF51445">
    <property type="entry name" value="(Trans)glycosidases"/>
    <property type="match status" value="1"/>
</dbReference>
<evidence type="ECO:0000259" key="10">
    <source>
        <dbReference type="Pfam" id="PF16875"/>
    </source>
</evidence>
<dbReference type="Pfam" id="PF16874">
    <property type="entry name" value="Glyco_hydro_36C"/>
    <property type="match status" value="1"/>
</dbReference>
<comment type="similarity">
    <text evidence="5">Belongs to the glycosyl hydrolase.</text>
</comment>
<dbReference type="InterPro" id="IPR031705">
    <property type="entry name" value="Glyco_hydro_36_C"/>
</dbReference>
<feature type="chain" id="PRO_5011720280" description="Alpha-galactosidase" evidence="8">
    <location>
        <begin position="23"/>
        <end position="732"/>
    </location>
</feature>
<keyword evidence="8" id="KW-0732">Signal</keyword>
<evidence type="ECO:0000256" key="8">
    <source>
        <dbReference type="SAM" id="SignalP"/>
    </source>
</evidence>